<dbReference type="KEGG" id="cbei:LF65_04338"/>
<dbReference type="InterPro" id="IPR036388">
    <property type="entry name" value="WH-like_DNA-bd_sf"/>
</dbReference>
<dbReference type="InterPro" id="IPR016032">
    <property type="entry name" value="Sig_transdc_resp-reg_C-effctor"/>
</dbReference>
<dbReference type="SUPFAM" id="SSF52172">
    <property type="entry name" value="CheY-like"/>
    <property type="match status" value="1"/>
</dbReference>
<evidence type="ECO:0000313" key="11">
    <source>
        <dbReference type="Proteomes" id="UP000031866"/>
    </source>
</evidence>
<evidence type="ECO:0000256" key="4">
    <source>
        <dbReference type="ARBA" id="ARBA00023163"/>
    </source>
</evidence>
<dbReference type="RefSeq" id="WP_041898872.1">
    <property type="nucleotide sequence ID" value="NZ_CP010086.2"/>
</dbReference>
<dbReference type="GO" id="GO:0000156">
    <property type="term" value="F:phosphorelay response regulator activity"/>
    <property type="evidence" value="ECO:0007669"/>
    <property type="project" value="TreeGrafter"/>
</dbReference>
<feature type="domain" description="Response regulatory" evidence="8">
    <location>
        <begin position="3"/>
        <end position="116"/>
    </location>
</feature>
<evidence type="ECO:0000259" key="9">
    <source>
        <dbReference type="PROSITE" id="PS51755"/>
    </source>
</evidence>
<dbReference type="InterPro" id="IPR001789">
    <property type="entry name" value="Sig_transdc_resp-reg_receiver"/>
</dbReference>
<evidence type="ECO:0000256" key="5">
    <source>
        <dbReference type="ARBA" id="ARBA00024867"/>
    </source>
</evidence>
<feature type="domain" description="OmpR/PhoB-type" evidence="9">
    <location>
        <begin position="126"/>
        <end position="223"/>
    </location>
</feature>
<dbReference type="PROSITE" id="PS51755">
    <property type="entry name" value="OMPR_PHOB"/>
    <property type="match status" value="1"/>
</dbReference>
<dbReference type="Proteomes" id="UP000031866">
    <property type="component" value="Chromosome"/>
</dbReference>
<dbReference type="PANTHER" id="PTHR48111">
    <property type="entry name" value="REGULATOR OF RPOS"/>
    <property type="match status" value="1"/>
</dbReference>
<keyword evidence="3 7" id="KW-0238">DNA-binding</keyword>
<dbReference type="SMART" id="SM00448">
    <property type="entry name" value="REC"/>
    <property type="match status" value="1"/>
</dbReference>
<dbReference type="InterPro" id="IPR011006">
    <property type="entry name" value="CheY-like_superfamily"/>
</dbReference>
<evidence type="ECO:0000256" key="2">
    <source>
        <dbReference type="ARBA" id="ARBA00023015"/>
    </source>
</evidence>
<organism evidence="10 11">
    <name type="scientific">Clostridium beijerinckii</name>
    <name type="common">Clostridium MP</name>
    <dbReference type="NCBI Taxonomy" id="1520"/>
    <lineage>
        <taxon>Bacteria</taxon>
        <taxon>Bacillati</taxon>
        <taxon>Bacillota</taxon>
        <taxon>Clostridia</taxon>
        <taxon>Eubacteriales</taxon>
        <taxon>Clostridiaceae</taxon>
        <taxon>Clostridium</taxon>
    </lineage>
</organism>
<feature type="modified residue" description="4-aspartylphosphate" evidence="6">
    <location>
        <position position="52"/>
    </location>
</feature>
<gene>
    <name evidence="10" type="ORF">LF65_04338</name>
</gene>
<dbReference type="EMBL" id="CP010086">
    <property type="protein sequence ID" value="AJH00878.2"/>
    <property type="molecule type" value="Genomic_DNA"/>
</dbReference>
<name>A0A0B5QS33_CLOBE</name>
<dbReference type="SUPFAM" id="SSF46894">
    <property type="entry name" value="C-terminal effector domain of the bipartite response regulators"/>
    <property type="match status" value="1"/>
</dbReference>
<dbReference type="OrthoDB" id="9790442at2"/>
<evidence type="ECO:0000256" key="7">
    <source>
        <dbReference type="PROSITE-ProRule" id="PRU01091"/>
    </source>
</evidence>
<dbReference type="SMART" id="SM00862">
    <property type="entry name" value="Trans_reg_C"/>
    <property type="match status" value="1"/>
</dbReference>
<dbReference type="Pfam" id="PF00072">
    <property type="entry name" value="Response_reg"/>
    <property type="match status" value="1"/>
</dbReference>
<dbReference type="GO" id="GO:0005829">
    <property type="term" value="C:cytosol"/>
    <property type="evidence" value="ECO:0007669"/>
    <property type="project" value="TreeGrafter"/>
</dbReference>
<reference evidence="11" key="1">
    <citation type="submission" date="2014-12" db="EMBL/GenBank/DDBJ databases">
        <title>Genome sequence of Clostridium beijerinckii strain 59B.</title>
        <authorList>
            <person name="Little G.T."/>
            <person name="Minton N.P."/>
        </authorList>
    </citation>
    <scope>NUCLEOTIDE SEQUENCE [LARGE SCALE GENOMIC DNA]</scope>
    <source>
        <strain evidence="11">59B</strain>
    </source>
</reference>
<dbReference type="CDD" id="cd00383">
    <property type="entry name" value="trans_reg_C"/>
    <property type="match status" value="1"/>
</dbReference>
<dbReference type="PANTHER" id="PTHR48111:SF43">
    <property type="entry name" value="STAGE 0 SPORULATION PROTEIN A HOMOLOG"/>
    <property type="match status" value="1"/>
</dbReference>
<dbReference type="STRING" id="1520.LF65_04338"/>
<keyword evidence="2" id="KW-0805">Transcription regulation</keyword>
<evidence type="ECO:0000313" key="10">
    <source>
        <dbReference type="EMBL" id="AJH00878.2"/>
    </source>
</evidence>
<dbReference type="Gene3D" id="1.10.10.10">
    <property type="entry name" value="Winged helix-like DNA-binding domain superfamily/Winged helix DNA-binding domain"/>
    <property type="match status" value="1"/>
</dbReference>
<sequence>MRKIIIIEDDEVIREEFQSFLERYGYEVKAPLDMDNIINYIKSENAELILLDINLPMYDGYYICREIRKTSEVPIIIVTSRDSEVDELMSMNLGADDFITKPYNTEILLARITNILKRTYGNIKNSNILSYRDFNLNLSNATIIYKDNSLELTKNEVKILSFLINNKGNIVKRDSLMEYLWKADFFVDDSTLNVNINRLRKKLEEIGIENPIETRRGMGYIMP</sequence>
<proteinExistence type="predicted"/>
<accession>A0A0B5QS33</accession>
<evidence type="ECO:0000259" key="8">
    <source>
        <dbReference type="PROSITE" id="PS50110"/>
    </source>
</evidence>
<comment type="function">
    <text evidence="5">May play the central regulatory role in sporulation. It may be an element of the effector pathway responsible for the activation of sporulation genes in response to nutritional stress. Spo0A may act in concert with spo0H (a sigma factor) to control the expression of some genes that are critical to the sporulation process.</text>
</comment>
<evidence type="ECO:0000256" key="3">
    <source>
        <dbReference type="ARBA" id="ARBA00023125"/>
    </source>
</evidence>
<dbReference type="Gene3D" id="3.40.50.2300">
    <property type="match status" value="1"/>
</dbReference>
<dbReference type="InterPro" id="IPR039420">
    <property type="entry name" value="WalR-like"/>
</dbReference>
<keyword evidence="4" id="KW-0804">Transcription</keyword>
<protein>
    <recommendedName>
        <fullName evidence="1">Stage 0 sporulation protein A homolog</fullName>
    </recommendedName>
</protein>
<dbReference type="GO" id="GO:0000976">
    <property type="term" value="F:transcription cis-regulatory region binding"/>
    <property type="evidence" value="ECO:0007669"/>
    <property type="project" value="TreeGrafter"/>
</dbReference>
<dbReference type="Pfam" id="PF00486">
    <property type="entry name" value="Trans_reg_C"/>
    <property type="match status" value="1"/>
</dbReference>
<feature type="DNA-binding region" description="OmpR/PhoB-type" evidence="7">
    <location>
        <begin position="126"/>
        <end position="223"/>
    </location>
</feature>
<dbReference type="InterPro" id="IPR001867">
    <property type="entry name" value="OmpR/PhoB-type_DNA-bd"/>
</dbReference>
<dbReference type="GO" id="GO:0032993">
    <property type="term" value="C:protein-DNA complex"/>
    <property type="evidence" value="ECO:0007669"/>
    <property type="project" value="TreeGrafter"/>
</dbReference>
<keyword evidence="6" id="KW-0597">Phosphoprotein</keyword>
<dbReference type="AlphaFoldDB" id="A0A0B5QS33"/>
<evidence type="ECO:0000256" key="6">
    <source>
        <dbReference type="PROSITE-ProRule" id="PRU00169"/>
    </source>
</evidence>
<evidence type="ECO:0000256" key="1">
    <source>
        <dbReference type="ARBA" id="ARBA00018672"/>
    </source>
</evidence>
<dbReference type="GO" id="GO:0006355">
    <property type="term" value="P:regulation of DNA-templated transcription"/>
    <property type="evidence" value="ECO:0007669"/>
    <property type="project" value="InterPro"/>
</dbReference>
<dbReference type="PROSITE" id="PS50110">
    <property type="entry name" value="RESPONSE_REGULATORY"/>
    <property type="match status" value="1"/>
</dbReference>